<dbReference type="SUPFAM" id="SSF52540">
    <property type="entry name" value="P-loop containing nucleoside triphosphate hydrolases"/>
    <property type="match status" value="1"/>
</dbReference>
<dbReference type="Gene3D" id="3.40.50.300">
    <property type="entry name" value="P-loop containing nucleotide triphosphate hydrolases"/>
    <property type="match status" value="1"/>
</dbReference>
<dbReference type="SMART" id="SM00382">
    <property type="entry name" value="AAA"/>
    <property type="match status" value="1"/>
</dbReference>
<evidence type="ECO:0000313" key="9">
    <source>
        <dbReference type="Proteomes" id="UP001159364"/>
    </source>
</evidence>
<dbReference type="GO" id="GO:0005524">
    <property type="term" value="F:ATP binding"/>
    <property type="evidence" value="ECO:0007669"/>
    <property type="project" value="UniProtKB-KW"/>
</dbReference>
<feature type="region of interest" description="Disordered" evidence="6">
    <location>
        <begin position="361"/>
        <end position="391"/>
    </location>
</feature>
<reference evidence="8 9" key="1">
    <citation type="submission" date="2021-09" db="EMBL/GenBank/DDBJ databases">
        <title>Genomic insights and catalytic innovation underlie evolution of tropane alkaloids biosynthesis.</title>
        <authorList>
            <person name="Wang Y.-J."/>
            <person name="Tian T."/>
            <person name="Huang J.-P."/>
            <person name="Huang S.-X."/>
        </authorList>
    </citation>
    <scope>NUCLEOTIDE SEQUENCE [LARGE SCALE GENOMIC DNA]</scope>
    <source>
        <strain evidence="8">KIB-2018</strain>
        <tissue evidence="8">Leaf</tissue>
    </source>
</reference>
<dbReference type="Pfam" id="PF17862">
    <property type="entry name" value="AAA_lid_3"/>
    <property type="match status" value="1"/>
</dbReference>
<evidence type="ECO:0000256" key="5">
    <source>
        <dbReference type="ARBA" id="ARBA00023128"/>
    </source>
</evidence>
<feature type="compositionally biased region" description="Basic and acidic residues" evidence="6">
    <location>
        <begin position="316"/>
        <end position="335"/>
    </location>
</feature>
<dbReference type="PANTHER" id="PTHR45644:SF78">
    <property type="entry name" value="P-LOOP CONTAINING NUCLEOSIDE TRIPHOSPHATE HYDROLASES SUPERFAMILY PROTEIN"/>
    <property type="match status" value="1"/>
</dbReference>
<dbReference type="GO" id="GO:0005741">
    <property type="term" value="C:mitochondrial outer membrane"/>
    <property type="evidence" value="ECO:0007669"/>
    <property type="project" value="UniProtKB-SubCell"/>
</dbReference>
<keyword evidence="3" id="KW-1000">Mitochondrion outer membrane</keyword>
<evidence type="ECO:0000256" key="2">
    <source>
        <dbReference type="ARBA" id="ARBA00022741"/>
    </source>
</evidence>
<feature type="domain" description="AAA+ ATPase" evidence="7">
    <location>
        <begin position="768"/>
        <end position="905"/>
    </location>
</feature>
<evidence type="ECO:0000256" key="6">
    <source>
        <dbReference type="SAM" id="MobiDB-lite"/>
    </source>
</evidence>
<comment type="subcellular location">
    <subcellularLocation>
        <location evidence="1">Mitochondrion outer membrane</location>
        <topology evidence="1">Single-pass membrane protein</topology>
    </subcellularLocation>
</comment>
<gene>
    <name evidence="8" type="ORF">K2173_011563</name>
</gene>
<protein>
    <recommendedName>
        <fullName evidence="7">AAA+ ATPase domain-containing protein</fullName>
    </recommendedName>
</protein>
<dbReference type="PROSITE" id="PS00674">
    <property type="entry name" value="AAA"/>
    <property type="match status" value="1"/>
</dbReference>
<keyword evidence="5" id="KW-0496">Mitochondrion</keyword>
<feature type="region of interest" description="Disordered" evidence="6">
    <location>
        <begin position="109"/>
        <end position="133"/>
    </location>
</feature>
<evidence type="ECO:0000313" key="8">
    <source>
        <dbReference type="EMBL" id="KAJ8747298.1"/>
    </source>
</evidence>
<sequence length="1023" mass="114806">MLEFSGLISTNLEFEAAMYARRIKGRNQKWGSVFQESRRLTKPNYQDQHSSQYLSCINGSGCCTSHSAFIRSCLLHSTSYRSNVPVKSYAALQSRSLFLKNSQFRSFSSQGDGRGTSEGKPAAVNNGPDFDSGKHCQKTLRKDIRSYDAHTRLAEQDQKEWLNNEKLSIESKKLESPFLTRREKFKNEFLRRVVPWEKILVSWETFPYYINESVKNILVECVDSHFKHKKLMNSYGARLASSTGRILLQSIPGTELYRERIVKALARDLQVSLLVLDSSVLAPYDLVDDSECESDDHTESGEGCTSESEVDDENETVTKEEWRNSAEAKSDRDNDVVNMEGTAEAAIKKLVPFSIQEFAKRVSGESDGSSKSSNSEAGDTSDNSRRSLRKGDRVKYTGPSVCVGADDRPLSSGQRGEIYEVNGDQAAVILDITSKTETIEDKDEKLVEQALKAPVYWIDVKDIEHDPDAEAEDCYIAMEALSEVLHSVSPLIVYFPDISLWMSKAVPESNDRVFIHKVQEVLDKVSGPIVFICGQNKIESGSKEKENFTMILPNFGRLAKLPLSLKHLTEGLKMTKRSDDNKLNKLFCNVLSLHPPKEEELLKTFNKQIEDDRRIVIGRSNLNELHKVLEENDMLCMDLLLLSTDGVILTRQRAEKVVGWAKNHYLSYCLFPSIKGDRLSLPRESLEVAIARLREQETVVQKPDQNLKNLAKDEYESNFVSAVVPPGEIGVRFDDIGALEEVKKALNELVILPMRRPELFSHGNLLRPCKGILLFGPPGTGKTMIAKALATEAGANFISITGSTLTSKWFGDAEKLTKALFSFASRLAPVIIFVDEVDSLLGARGGAFEHEATRRMRNEFMAAWDGLRSKDSQRILILGATNRPFDLDDAVIRRLPRRIYVDLPDAKNRLKILRIILGHENLEPKFEFDKLANATDGYSGSDLKNLSIAAAYQPVQELLEEEMRGGKGDVAPALRPLKFDDFIQSKAKVGPSVAFDASSMNEMRKWNEQYGEGGSRIHSPFGF</sequence>
<evidence type="ECO:0000259" key="7">
    <source>
        <dbReference type="SMART" id="SM00382"/>
    </source>
</evidence>
<organism evidence="8 9">
    <name type="scientific">Erythroxylum novogranatense</name>
    <dbReference type="NCBI Taxonomy" id="1862640"/>
    <lineage>
        <taxon>Eukaryota</taxon>
        <taxon>Viridiplantae</taxon>
        <taxon>Streptophyta</taxon>
        <taxon>Embryophyta</taxon>
        <taxon>Tracheophyta</taxon>
        <taxon>Spermatophyta</taxon>
        <taxon>Magnoliopsida</taxon>
        <taxon>eudicotyledons</taxon>
        <taxon>Gunneridae</taxon>
        <taxon>Pentapetalae</taxon>
        <taxon>rosids</taxon>
        <taxon>fabids</taxon>
        <taxon>Malpighiales</taxon>
        <taxon>Erythroxylaceae</taxon>
        <taxon>Erythroxylum</taxon>
    </lineage>
</organism>
<feature type="compositionally biased region" description="Low complexity" evidence="6">
    <location>
        <begin position="365"/>
        <end position="376"/>
    </location>
</feature>
<accession>A0AAV8S571</accession>
<dbReference type="GO" id="GO:0016887">
    <property type="term" value="F:ATP hydrolysis activity"/>
    <property type="evidence" value="ECO:0007669"/>
    <property type="project" value="InterPro"/>
</dbReference>
<dbReference type="InterPro" id="IPR003959">
    <property type="entry name" value="ATPase_AAA_core"/>
</dbReference>
<dbReference type="AlphaFoldDB" id="A0AAV8S571"/>
<evidence type="ECO:0000256" key="4">
    <source>
        <dbReference type="ARBA" id="ARBA00022840"/>
    </source>
</evidence>
<keyword evidence="2" id="KW-0547">Nucleotide-binding</keyword>
<proteinExistence type="predicted"/>
<dbReference type="InterPro" id="IPR003593">
    <property type="entry name" value="AAA+_ATPase"/>
</dbReference>
<dbReference type="Proteomes" id="UP001159364">
    <property type="component" value="Unassembled WGS sequence"/>
</dbReference>
<comment type="caution">
    <text evidence="8">The sequence shown here is derived from an EMBL/GenBank/DDBJ whole genome shotgun (WGS) entry which is preliminary data.</text>
</comment>
<keyword evidence="9" id="KW-1185">Reference proteome</keyword>
<dbReference type="FunFam" id="3.40.50.300:FF:000416">
    <property type="entry name" value="p-loop nucleoside triphosphate hydrolase superfamily protein"/>
    <property type="match status" value="1"/>
</dbReference>
<dbReference type="InterPro" id="IPR027417">
    <property type="entry name" value="P-loop_NTPase"/>
</dbReference>
<dbReference type="EMBL" id="JAIWQS010000201">
    <property type="protein sequence ID" value="KAJ8747298.1"/>
    <property type="molecule type" value="Genomic_DNA"/>
</dbReference>
<keyword evidence="4" id="KW-0067">ATP-binding</keyword>
<feature type="region of interest" description="Disordered" evidence="6">
    <location>
        <begin position="290"/>
        <end position="337"/>
    </location>
</feature>
<feature type="compositionally biased region" description="Basic and acidic residues" evidence="6">
    <location>
        <begin position="382"/>
        <end position="391"/>
    </location>
</feature>
<name>A0AAV8S571_9ROSI</name>
<keyword evidence="3" id="KW-0472">Membrane</keyword>
<dbReference type="PANTHER" id="PTHR45644">
    <property type="entry name" value="AAA ATPASE, PUTATIVE (AFU_ORTHOLOGUE AFUA_2G12920)-RELATED-RELATED"/>
    <property type="match status" value="1"/>
</dbReference>
<dbReference type="InterPro" id="IPR051701">
    <property type="entry name" value="Mito_OM_Translocase_MSP1"/>
</dbReference>
<dbReference type="Gene3D" id="1.10.8.60">
    <property type="match status" value="1"/>
</dbReference>
<evidence type="ECO:0000256" key="3">
    <source>
        <dbReference type="ARBA" id="ARBA00022787"/>
    </source>
</evidence>
<dbReference type="InterPro" id="IPR003960">
    <property type="entry name" value="ATPase_AAA_CS"/>
</dbReference>
<dbReference type="Pfam" id="PF00004">
    <property type="entry name" value="AAA"/>
    <property type="match status" value="1"/>
</dbReference>
<dbReference type="InterPro" id="IPR041569">
    <property type="entry name" value="AAA_lid_3"/>
</dbReference>
<evidence type="ECO:0000256" key="1">
    <source>
        <dbReference type="ARBA" id="ARBA00004572"/>
    </source>
</evidence>